<keyword evidence="1" id="KW-0812">Transmembrane</keyword>
<comment type="caution">
    <text evidence="2">The sequence shown here is derived from an EMBL/GenBank/DDBJ whole genome shotgun (WGS) entry which is preliminary data.</text>
</comment>
<sequence>MKGLRQFLRETWWVFATAIVASIAAGYFSGIWLYYVFSPVLVVIAVYMAAVRYDGDGNLREQQRHR</sequence>
<proteinExistence type="predicted"/>
<protein>
    <submittedName>
        <fullName evidence="2">Uncharacterized protein</fullName>
    </submittedName>
</protein>
<dbReference type="Proteomes" id="UP000317421">
    <property type="component" value="Unassembled WGS sequence"/>
</dbReference>
<reference evidence="2 3" key="1">
    <citation type="submission" date="2019-02" db="EMBL/GenBank/DDBJ databases">
        <title>Deep-cultivation of Planctomycetes and their phenomic and genomic characterization uncovers novel biology.</title>
        <authorList>
            <person name="Wiegand S."/>
            <person name="Jogler M."/>
            <person name="Boedeker C."/>
            <person name="Pinto D."/>
            <person name="Vollmers J."/>
            <person name="Rivas-Marin E."/>
            <person name="Kohn T."/>
            <person name="Peeters S.H."/>
            <person name="Heuer A."/>
            <person name="Rast P."/>
            <person name="Oberbeckmann S."/>
            <person name="Bunk B."/>
            <person name="Jeske O."/>
            <person name="Meyerdierks A."/>
            <person name="Storesund J.E."/>
            <person name="Kallscheuer N."/>
            <person name="Luecker S."/>
            <person name="Lage O.M."/>
            <person name="Pohl T."/>
            <person name="Merkel B.J."/>
            <person name="Hornburger P."/>
            <person name="Mueller R.-W."/>
            <person name="Bruemmer F."/>
            <person name="Labrenz M."/>
            <person name="Spormann A.M."/>
            <person name="Op Den Camp H."/>
            <person name="Overmann J."/>
            <person name="Amann R."/>
            <person name="Jetten M.S.M."/>
            <person name="Mascher T."/>
            <person name="Medema M.H."/>
            <person name="Devos D.P."/>
            <person name="Kaster A.-K."/>
            <person name="Ovreas L."/>
            <person name="Rohde M."/>
            <person name="Galperin M.Y."/>
            <person name="Jogler C."/>
        </authorList>
    </citation>
    <scope>NUCLEOTIDE SEQUENCE [LARGE SCALE GENOMIC DNA]</scope>
    <source>
        <strain evidence="2 3">Pla108</strain>
    </source>
</reference>
<evidence type="ECO:0000256" key="1">
    <source>
        <dbReference type="SAM" id="Phobius"/>
    </source>
</evidence>
<organism evidence="2 3">
    <name type="scientific">Botrimarina colliarenosi</name>
    <dbReference type="NCBI Taxonomy" id="2528001"/>
    <lineage>
        <taxon>Bacteria</taxon>
        <taxon>Pseudomonadati</taxon>
        <taxon>Planctomycetota</taxon>
        <taxon>Planctomycetia</taxon>
        <taxon>Pirellulales</taxon>
        <taxon>Lacipirellulaceae</taxon>
        <taxon>Botrimarina</taxon>
    </lineage>
</organism>
<keyword evidence="1" id="KW-0472">Membrane</keyword>
<dbReference type="EMBL" id="SJPR01000005">
    <property type="protein sequence ID" value="TWT95278.1"/>
    <property type="molecule type" value="Genomic_DNA"/>
</dbReference>
<feature type="transmembrane region" description="Helical" evidence="1">
    <location>
        <begin position="34"/>
        <end position="53"/>
    </location>
</feature>
<keyword evidence="3" id="KW-1185">Reference proteome</keyword>
<evidence type="ECO:0000313" key="2">
    <source>
        <dbReference type="EMBL" id="TWT95278.1"/>
    </source>
</evidence>
<gene>
    <name evidence="2" type="ORF">Pla108_34220</name>
</gene>
<keyword evidence="1" id="KW-1133">Transmembrane helix</keyword>
<name>A0A5C6A7K2_9BACT</name>
<accession>A0A5C6A7K2</accession>
<dbReference type="AlphaFoldDB" id="A0A5C6A7K2"/>
<evidence type="ECO:0000313" key="3">
    <source>
        <dbReference type="Proteomes" id="UP000317421"/>
    </source>
</evidence>
<dbReference type="RefSeq" id="WP_146446129.1">
    <property type="nucleotide sequence ID" value="NZ_SJPR01000005.1"/>
</dbReference>
<feature type="transmembrane region" description="Helical" evidence="1">
    <location>
        <begin position="12"/>
        <end position="28"/>
    </location>
</feature>
<dbReference type="OrthoDB" id="286492at2"/>